<keyword evidence="5" id="KW-1185">Reference proteome</keyword>
<dbReference type="PRINTS" id="PR01438">
    <property type="entry name" value="UNVRSLSTRESS"/>
</dbReference>
<reference evidence="4 5" key="1">
    <citation type="submission" date="2017-04" db="EMBL/GenBank/DDBJ databases">
        <authorList>
            <person name="Afonso C.L."/>
            <person name="Miller P.J."/>
            <person name="Scott M.A."/>
            <person name="Spackman E."/>
            <person name="Goraichik I."/>
            <person name="Dimitrov K.M."/>
            <person name="Suarez D.L."/>
            <person name="Swayne D.E."/>
        </authorList>
    </citation>
    <scope>NUCLEOTIDE SEQUENCE [LARGE SCALE GENOMIC DNA]</scope>
    <source>
        <strain evidence="4 5">CGMCC 1.12708</strain>
    </source>
</reference>
<evidence type="ECO:0000259" key="3">
    <source>
        <dbReference type="Pfam" id="PF00582"/>
    </source>
</evidence>
<dbReference type="PANTHER" id="PTHR46268:SF6">
    <property type="entry name" value="UNIVERSAL STRESS PROTEIN UP12"/>
    <property type="match status" value="1"/>
</dbReference>
<name>A0A1W2AYN0_9FLAO</name>
<evidence type="ECO:0000313" key="4">
    <source>
        <dbReference type="EMBL" id="SMC65796.1"/>
    </source>
</evidence>
<dbReference type="PIRSF" id="PIRSF006276">
    <property type="entry name" value="UspA"/>
    <property type="match status" value="1"/>
</dbReference>
<dbReference type="InterPro" id="IPR006015">
    <property type="entry name" value="Universal_stress_UspA"/>
</dbReference>
<protein>
    <recommendedName>
        <fullName evidence="2">Universal stress protein</fullName>
    </recommendedName>
</protein>
<dbReference type="STRING" id="1434700.SAMN06296427_105146"/>
<dbReference type="GO" id="GO:0005737">
    <property type="term" value="C:cytoplasm"/>
    <property type="evidence" value="ECO:0007669"/>
    <property type="project" value="UniProtKB-SubCell"/>
</dbReference>
<proteinExistence type="inferred from homology"/>
<evidence type="ECO:0000256" key="1">
    <source>
        <dbReference type="ARBA" id="ARBA00008791"/>
    </source>
</evidence>
<dbReference type="Gene3D" id="3.40.50.620">
    <property type="entry name" value="HUPs"/>
    <property type="match status" value="1"/>
</dbReference>
<dbReference type="RefSeq" id="WP_084017351.1">
    <property type="nucleotide sequence ID" value="NZ_FWXS01000005.1"/>
</dbReference>
<dbReference type="PANTHER" id="PTHR46268">
    <property type="entry name" value="STRESS RESPONSE PROTEIN NHAX"/>
    <property type="match status" value="1"/>
</dbReference>
<comment type="similarity">
    <text evidence="1 2">Belongs to the universal stress protein A family.</text>
</comment>
<dbReference type="Proteomes" id="UP000192393">
    <property type="component" value="Unassembled WGS sequence"/>
</dbReference>
<accession>A0A1W2AYN0</accession>
<dbReference type="EMBL" id="FWXS01000005">
    <property type="protein sequence ID" value="SMC65796.1"/>
    <property type="molecule type" value="Genomic_DNA"/>
</dbReference>
<dbReference type="SUPFAM" id="SSF52402">
    <property type="entry name" value="Adenine nucleotide alpha hydrolases-like"/>
    <property type="match status" value="1"/>
</dbReference>
<dbReference type="InterPro" id="IPR014729">
    <property type="entry name" value="Rossmann-like_a/b/a_fold"/>
</dbReference>
<dbReference type="CDD" id="cd00293">
    <property type="entry name" value="USP-like"/>
    <property type="match status" value="1"/>
</dbReference>
<dbReference type="AlphaFoldDB" id="A0A1W2AYN0"/>
<evidence type="ECO:0000313" key="5">
    <source>
        <dbReference type="Proteomes" id="UP000192393"/>
    </source>
</evidence>
<gene>
    <name evidence="4" type="ORF">SAMN06296427_105146</name>
</gene>
<keyword evidence="2" id="KW-0963">Cytoplasm</keyword>
<dbReference type="OrthoDB" id="9788959at2"/>
<sequence length="150" mass="16537">MSTILVPIDFSDFNRKVINKAIEHARLVNGKLYLIHVATLDLGVIVSETGFTYLPELEETVLNDEADKMIELKAFVESHGIACETIIRQGVPVDVIVSEAKLLNADLIVIGSLGHNSLYNMFIGSVASDVIKYSTVPLLVIPKEKEDNKE</sequence>
<evidence type="ECO:0000256" key="2">
    <source>
        <dbReference type="PIRNR" id="PIRNR006276"/>
    </source>
</evidence>
<feature type="domain" description="UspA" evidence="3">
    <location>
        <begin position="2"/>
        <end position="142"/>
    </location>
</feature>
<organism evidence="4 5">
    <name type="scientific">Moheibacter sediminis</name>
    <dbReference type="NCBI Taxonomy" id="1434700"/>
    <lineage>
        <taxon>Bacteria</taxon>
        <taxon>Pseudomonadati</taxon>
        <taxon>Bacteroidota</taxon>
        <taxon>Flavobacteriia</taxon>
        <taxon>Flavobacteriales</taxon>
        <taxon>Weeksellaceae</taxon>
        <taxon>Moheibacter</taxon>
    </lineage>
</organism>
<dbReference type="Pfam" id="PF00582">
    <property type="entry name" value="Usp"/>
    <property type="match status" value="1"/>
</dbReference>
<dbReference type="InterPro" id="IPR006016">
    <property type="entry name" value="UspA"/>
</dbReference>
<comment type="subcellular location">
    <subcellularLocation>
        <location evidence="2">Cytoplasm</location>
    </subcellularLocation>
</comment>